<dbReference type="STRING" id="469383.Cwoe_0157"/>
<dbReference type="PANTHER" id="PTHR11839:SF18">
    <property type="entry name" value="NUDIX HYDROLASE DOMAIN-CONTAINING PROTEIN"/>
    <property type="match status" value="1"/>
</dbReference>
<reference evidence="4 5" key="1">
    <citation type="journal article" date="2010" name="Stand. Genomic Sci.">
        <title>Complete genome sequence of Conexibacter woesei type strain (ID131577).</title>
        <authorList>
            <person name="Pukall R."/>
            <person name="Lapidus A."/>
            <person name="Glavina Del Rio T."/>
            <person name="Copeland A."/>
            <person name="Tice H."/>
            <person name="Cheng J.-F."/>
            <person name="Lucas S."/>
            <person name="Chen F."/>
            <person name="Nolan M."/>
            <person name="Bruce D."/>
            <person name="Goodwin L."/>
            <person name="Pitluck S."/>
            <person name="Mavromatis K."/>
            <person name="Ivanova N."/>
            <person name="Ovchinnikova G."/>
            <person name="Pati A."/>
            <person name="Chen A."/>
            <person name="Palaniappan K."/>
            <person name="Land M."/>
            <person name="Hauser L."/>
            <person name="Chang Y.-J."/>
            <person name="Jeffries C.D."/>
            <person name="Chain P."/>
            <person name="Meincke L."/>
            <person name="Sims D."/>
            <person name="Brettin T."/>
            <person name="Detter J.C."/>
            <person name="Rohde M."/>
            <person name="Goeker M."/>
            <person name="Bristow J."/>
            <person name="Eisen J.A."/>
            <person name="Markowitz V."/>
            <person name="Kyrpides N.C."/>
            <person name="Klenk H.-P."/>
            <person name="Hugenholtz P."/>
        </authorList>
    </citation>
    <scope>NUCLEOTIDE SEQUENCE [LARGE SCALE GENOMIC DNA]</scope>
    <source>
        <strain evidence="5">DSM 14684 / CIP 108061 / JCM 11494 / NBRC 100937 / ID131577</strain>
    </source>
</reference>
<dbReference type="OrthoDB" id="177518at2"/>
<evidence type="ECO:0000256" key="1">
    <source>
        <dbReference type="ARBA" id="ARBA00001946"/>
    </source>
</evidence>
<gene>
    <name evidence="4" type="ordered locus">Cwoe_0157</name>
</gene>
<dbReference type="EMBL" id="CP001854">
    <property type="protein sequence ID" value="ADB48593.1"/>
    <property type="molecule type" value="Genomic_DNA"/>
</dbReference>
<dbReference type="PROSITE" id="PS51462">
    <property type="entry name" value="NUDIX"/>
    <property type="match status" value="1"/>
</dbReference>
<reference evidence="5" key="2">
    <citation type="submission" date="2010-01" db="EMBL/GenBank/DDBJ databases">
        <title>The complete genome of Conexibacter woesei DSM 14684.</title>
        <authorList>
            <consortium name="US DOE Joint Genome Institute (JGI-PGF)"/>
            <person name="Lucas S."/>
            <person name="Copeland A."/>
            <person name="Lapidus A."/>
            <person name="Glavina del Rio T."/>
            <person name="Dalin E."/>
            <person name="Tice H."/>
            <person name="Bruce D."/>
            <person name="Goodwin L."/>
            <person name="Pitluck S."/>
            <person name="Kyrpides N."/>
            <person name="Mavromatis K."/>
            <person name="Ivanova N."/>
            <person name="Mikhailova N."/>
            <person name="Chertkov O."/>
            <person name="Brettin T."/>
            <person name="Detter J.C."/>
            <person name="Han C."/>
            <person name="Larimer F."/>
            <person name="Land M."/>
            <person name="Hauser L."/>
            <person name="Markowitz V."/>
            <person name="Cheng J.-F."/>
            <person name="Hugenholtz P."/>
            <person name="Woyke T."/>
            <person name="Wu D."/>
            <person name="Pukall R."/>
            <person name="Steenblock K."/>
            <person name="Schneider S."/>
            <person name="Klenk H.-P."/>
            <person name="Eisen J.A."/>
        </authorList>
    </citation>
    <scope>NUCLEOTIDE SEQUENCE [LARGE SCALE GENOMIC DNA]</scope>
    <source>
        <strain evidence="5">DSM 14684 / CIP 108061 / JCM 11494 / NBRC 100937 / ID131577</strain>
    </source>
</reference>
<keyword evidence="2 4" id="KW-0378">Hydrolase</keyword>
<protein>
    <submittedName>
        <fullName evidence="4">NUDIX hydrolase</fullName>
    </submittedName>
</protein>
<dbReference type="PANTHER" id="PTHR11839">
    <property type="entry name" value="UDP/ADP-SUGAR PYROPHOSPHATASE"/>
    <property type="match status" value="1"/>
</dbReference>
<dbReference type="GO" id="GO:0005829">
    <property type="term" value="C:cytosol"/>
    <property type="evidence" value="ECO:0007669"/>
    <property type="project" value="TreeGrafter"/>
</dbReference>
<dbReference type="KEGG" id="cwo:Cwoe_0157"/>
<evidence type="ECO:0000259" key="3">
    <source>
        <dbReference type="PROSITE" id="PS51462"/>
    </source>
</evidence>
<dbReference type="GO" id="GO:0019693">
    <property type="term" value="P:ribose phosphate metabolic process"/>
    <property type="evidence" value="ECO:0007669"/>
    <property type="project" value="TreeGrafter"/>
</dbReference>
<feature type="domain" description="Nudix hydrolase" evidence="3">
    <location>
        <begin position="39"/>
        <end position="168"/>
    </location>
</feature>
<evidence type="ECO:0000256" key="2">
    <source>
        <dbReference type="ARBA" id="ARBA00022801"/>
    </source>
</evidence>
<sequence length="180" mass="19280">MSWTTLDSRIAYENRWIRVREDAVLRPDGERGIYGVVEMVAPAVFVVALTEADEVVLITQRRYTTGQISVEVPAGATDGEEPLVAAQRELREETGLAAAEWRALGSMFALNGIADAPEHVFLATGLSDAGAGDERAAEGITAVERVPFAEAMRMMRDGEISDGETIASLALAAVALGRFA</sequence>
<dbReference type="InterPro" id="IPR000086">
    <property type="entry name" value="NUDIX_hydrolase_dom"/>
</dbReference>
<dbReference type="RefSeq" id="WP_012931646.1">
    <property type="nucleotide sequence ID" value="NC_013739.1"/>
</dbReference>
<accession>D3F515</accession>
<dbReference type="AlphaFoldDB" id="D3F515"/>
<dbReference type="GO" id="GO:0016787">
    <property type="term" value="F:hydrolase activity"/>
    <property type="evidence" value="ECO:0007669"/>
    <property type="project" value="UniProtKB-KW"/>
</dbReference>
<organism evidence="4 5">
    <name type="scientific">Conexibacter woesei (strain DSM 14684 / CCUG 47730 / CIP 108061 / JCM 11494 / NBRC 100937 / ID131577)</name>
    <dbReference type="NCBI Taxonomy" id="469383"/>
    <lineage>
        <taxon>Bacteria</taxon>
        <taxon>Bacillati</taxon>
        <taxon>Actinomycetota</taxon>
        <taxon>Thermoleophilia</taxon>
        <taxon>Solirubrobacterales</taxon>
        <taxon>Conexibacteraceae</taxon>
        <taxon>Conexibacter</taxon>
    </lineage>
</organism>
<dbReference type="Pfam" id="PF00293">
    <property type="entry name" value="NUDIX"/>
    <property type="match status" value="1"/>
</dbReference>
<name>D3F515_CONWI</name>
<evidence type="ECO:0000313" key="4">
    <source>
        <dbReference type="EMBL" id="ADB48593.1"/>
    </source>
</evidence>
<dbReference type="Gene3D" id="3.90.79.10">
    <property type="entry name" value="Nucleoside Triphosphate Pyrophosphohydrolase"/>
    <property type="match status" value="1"/>
</dbReference>
<dbReference type="GO" id="GO:0006753">
    <property type="term" value="P:nucleoside phosphate metabolic process"/>
    <property type="evidence" value="ECO:0007669"/>
    <property type="project" value="TreeGrafter"/>
</dbReference>
<dbReference type="HOGENOM" id="CLU_062658_5_2_11"/>
<dbReference type="SUPFAM" id="SSF55811">
    <property type="entry name" value="Nudix"/>
    <property type="match status" value="1"/>
</dbReference>
<proteinExistence type="predicted"/>
<comment type="cofactor">
    <cofactor evidence="1">
        <name>Mg(2+)</name>
        <dbReference type="ChEBI" id="CHEBI:18420"/>
    </cofactor>
</comment>
<dbReference type="InterPro" id="IPR015797">
    <property type="entry name" value="NUDIX_hydrolase-like_dom_sf"/>
</dbReference>
<dbReference type="Proteomes" id="UP000008229">
    <property type="component" value="Chromosome"/>
</dbReference>
<dbReference type="eggNOG" id="COG0494">
    <property type="taxonomic scope" value="Bacteria"/>
</dbReference>
<keyword evidence="5" id="KW-1185">Reference proteome</keyword>
<evidence type="ECO:0000313" key="5">
    <source>
        <dbReference type="Proteomes" id="UP000008229"/>
    </source>
</evidence>